<feature type="binding site" evidence="8 11">
    <location>
        <position position="45"/>
    </location>
    <ligand>
        <name>Mg(2+)</name>
        <dbReference type="ChEBI" id="CHEBI:18420"/>
    </ligand>
</feature>
<dbReference type="Proteomes" id="UP000004931">
    <property type="component" value="Unassembled WGS sequence"/>
</dbReference>
<dbReference type="Pfam" id="PF02548">
    <property type="entry name" value="Pantoate_transf"/>
    <property type="match status" value="1"/>
</dbReference>
<accession>A0YH68</accession>
<evidence type="ECO:0000256" key="3">
    <source>
        <dbReference type="ARBA" id="ARBA00011424"/>
    </source>
</evidence>
<dbReference type="GO" id="GO:0000287">
    <property type="term" value="F:magnesium ion binding"/>
    <property type="evidence" value="ECO:0007669"/>
    <property type="project" value="TreeGrafter"/>
</dbReference>
<keyword evidence="5 8" id="KW-0808">Transferase</keyword>
<dbReference type="eggNOG" id="COG0413">
    <property type="taxonomic scope" value="Bacteria"/>
</dbReference>
<evidence type="ECO:0000256" key="11">
    <source>
        <dbReference type="PIRSR" id="PIRSR000388-3"/>
    </source>
</evidence>
<feature type="binding site" evidence="8 10">
    <location>
        <position position="84"/>
    </location>
    <ligand>
        <name>3-methyl-2-oxobutanoate</name>
        <dbReference type="ChEBI" id="CHEBI:11851"/>
    </ligand>
</feature>
<evidence type="ECO:0000256" key="1">
    <source>
        <dbReference type="ARBA" id="ARBA00005033"/>
    </source>
</evidence>
<dbReference type="AlphaFoldDB" id="A0YH68"/>
<dbReference type="SUPFAM" id="SSF51621">
    <property type="entry name" value="Phosphoenolpyruvate/pyruvate domain"/>
    <property type="match status" value="1"/>
</dbReference>
<comment type="similarity">
    <text evidence="2 8">Belongs to the PanB family.</text>
</comment>
<evidence type="ECO:0000256" key="4">
    <source>
        <dbReference type="ARBA" id="ARBA00022655"/>
    </source>
</evidence>
<dbReference type="GO" id="GO:0008168">
    <property type="term" value="F:methyltransferase activity"/>
    <property type="evidence" value="ECO:0007669"/>
    <property type="project" value="UniProtKB-KW"/>
</dbReference>
<sequence>MTNVTITTLQEHKAAGEKFAVITAYDATFAGLIEDAGIEVILVGDSLGMVLQGHDSTLPTTIDEMIYHTHCVNRGCKKPLVIGDLPFGSYNTLQETMTNAAALMRAGANMVKLEGGEWLTESISAMTERGIPVCAHLGLTPQSVNSLGGFKVQGRESEQATVILDDAKRVEAAGASMLVLECVPSSLAAAISSALTIPVIGIGAGVHTDAQVLVLHDMLGLSPRLPKFVRNFMIDNPDVQNALKAYNAAVKAGEFPTLAHSFN</sequence>
<dbReference type="NCBIfam" id="TIGR00222">
    <property type="entry name" value="panB"/>
    <property type="match status" value="1"/>
</dbReference>
<dbReference type="InterPro" id="IPR040442">
    <property type="entry name" value="Pyrv_kinase-like_dom_sf"/>
</dbReference>
<comment type="cofactor">
    <cofactor evidence="8 11">
        <name>Mg(2+)</name>
        <dbReference type="ChEBI" id="CHEBI:18420"/>
    </cofactor>
    <text evidence="8 11">Binds 1 Mg(2+) ion per subunit.</text>
</comment>
<keyword evidence="8" id="KW-0963">Cytoplasm</keyword>
<dbReference type="GO" id="GO:0005737">
    <property type="term" value="C:cytoplasm"/>
    <property type="evidence" value="ECO:0007669"/>
    <property type="project" value="UniProtKB-SubCell"/>
</dbReference>
<comment type="subcellular location">
    <subcellularLocation>
        <location evidence="8">Cytoplasm</location>
    </subcellularLocation>
</comment>
<dbReference type="HAMAP" id="MF_00156">
    <property type="entry name" value="PanB"/>
    <property type="match status" value="1"/>
</dbReference>
<dbReference type="NCBIfam" id="NF001452">
    <property type="entry name" value="PRK00311.1"/>
    <property type="match status" value="1"/>
</dbReference>
<evidence type="ECO:0000256" key="2">
    <source>
        <dbReference type="ARBA" id="ARBA00008676"/>
    </source>
</evidence>
<dbReference type="GO" id="GO:0032259">
    <property type="term" value="P:methylation"/>
    <property type="evidence" value="ECO:0007669"/>
    <property type="project" value="UniProtKB-KW"/>
</dbReference>
<evidence type="ECO:0000256" key="8">
    <source>
        <dbReference type="HAMAP-Rule" id="MF_00156"/>
    </source>
</evidence>
<dbReference type="InterPro" id="IPR015813">
    <property type="entry name" value="Pyrv/PenolPyrv_kinase-like_dom"/>
</dbReference>
<organism evidence="12 13">
    <name type="scientific">marine gamma proteobacterium HTCC2143</name>
    <dbReference type="NCBI Taxonomy" id="247633"/>
    <lineage>
        <taxon>Bacteria</taxon>
        <taxon>Pseudomonadati</taxon>
        <taxon>Pseudomonadota</taxon>
        <taxon>Gammaproteobacteria</taxon>
        <taxon>Cellvibrionales</taxon>
        <taxon>Spongiibacteraceae</taxon>
        <taxon>BD1-7 clade</taxon>
    </lineage>
</organism>
<feature type="binding site" evidence="8 11">
    <location>
        <position position="114"/>
    </location>
    <ligand>
        <name>Mg(2+)</name>
        <dbReference type="ChEBI" id="CHEBI:18420"/>
    </ligand>
</feature>
<keyword evidence="8 11" id="KW-0460">Magnesium</keyword>
<proteinExistence type="inferred from homology"/>
<evidence type="ECO:0000256" key="6">
    <source>
        <dbReference type="ARBA" id="ARBA00022723"/>
    </source>
</evidence>
<evidence type="ECO:0000256" key="7">
    <source>
        <dbReference type="ARBA" id="ARBA00056497"/>
    </source>
</evidence>
<dbReference type="CDD" id="cd06557">
    <property type="entry name" value="KPHMT-like"/>
    <property type="match status" value="1"/>
</dbReference>
<dbReference type="PANTHER" id="PTHR20881">
    <property type="entry name" value="3-METHYL-2-OXOBUTANOATE HYDROXYMETHYLTRANSFERASE"/>
    <property type="match status" value="1"/>
</dbReference>
<comment type="function">
    <text evidence="7 8">Catalyzes the reversible reaction in which hydroxymethyl group from 5,10-methylenetetrahydrofolate is transferred onto alpha-ketoisovalerate to form ketopantoate.</text>
</comment>
<protein>
    <recommendedName>
        <fullName evidence="8">3-methyl-2-oxobutanoate hydroxymethyltransferase</fullName>
        <ecNumber evidence="8">2.1.2.11</ecNumber>
    </recommendedName>
    <alternativeName>
        <fullName evidence="8">Ketopantoate hydroxymethyltransferase</fullName>
        <shortName evidence="8">KPHMT</shortName>
    </alternativeName>
</protein>
<dbReference type="InterPro" id="IPR003700">
    <property type="entry name" value="Pantoate_hydroxy_MeTrfase"/>
</dbReference>
<dbReference type="GO" id="GO:0015940">
    <property type="term" value="P:pantothenate biosynthetic process"/>
    <property type="evidence" value="ECO:0007669"/>
    <property type="project" value="UniProtKB-UniRule"/>
</dbReference>
<dbReference type="EMBL" id="AAVT01000014">
    <property type="protein sequence ID" value="EAW29836.1"/>
    <property type="molecule type" value="Genomic_DNA"/>
</dbReference>
<name>A0YH68_9GAMM</name>
<dbReference type="PIRSF" id="PIRSF000388">
    <property type="entry name" value="Pantoate_hydroxy_MeTrfase"/>
    <property type="match status" value="1"/>
</dbReference>
<keyword evidence="6 8" id="KW-0479">Metal-binding</keyword>
<comment type="catalytic activity">
    <reaction evidence="8">
        <text>(6R)-5,10-methylene-5,6,7,8-tetrahydrofolate + 3-methyl-2-oxobutanoate + H2O = 2-dehydropantoate + (6S)-5,6,7,8-tetrahydrofolate</text>
        <dbReference type="Rhea" id="RHEA:11824"/>
        <dbReference type="ChEBI" id="CHEBI:11561"/>
        <dbReference type="ChEBI" id="CHEBI:11851"/>
        <dbReference type="ChEBI" id="CHEBI:15377"/>
        <dbReference type="ChEBI" id="CHEBI:15636"/>
        <dbReference type="ChEBI" id="CHEBI:57453"/>
        <dbReference type="EC" id="2.1.2.11"/>
    </reaction>
</comment>
<comment type="subunit">
    <text evidence="3 8">Homodecamer; pentamer of dimers.</text>
</comment>
<keyword evidence="13" id="KW-1185">Reference proteome</keyword>
<evidence type="ECO:0000313" key="13">
    <source>
        <dbReference type="Proteomes" id="UP000004931"/>
    </source>
</evidence>
<dbReference type="STRING" id="247633.GP2143_12109"/>
<evidence type="ECO:0000256" key="5">
    <source>
        <dbReference type="ARBA" id="ARBA00022679"/>
    </source>
</evidence>
<gene>
    <name evidence="8" type="primary">panB</name>
    <name evidence="12" type="ORF">GP2143_12109</name>
</gene>
<feature type="active site" description="Proton acceptor" evidence="8 9">
    <location>
        <position position="181"/>
    </location>
</feature>
<keyword evidence="12" id="KW-0489">Methyltransferase</keyword>
<feature type="binding site" evidence="8 10">
    <location>
        <position position="112"/>
    </location>
    <ligand>
        <name>3-methyl-2-oxobutanoate</name>
        <dbReference type="ChEBI" id="CHEBI:11851"/>
    </ligand>
</feature>
<reference evidence="12 13" key="1">
    <citation type="journal article" date="2010" name="J. Bacteriol.">
        <title>Genome sequence of the oligotrophic marine Gammaproteobacterium HTCC2143, isolated from the Oregon Coast.</title>
        <authorList>
            <person name="Oh H.M."/>
            <person name="Kang I."/>
            <person name="Ferriera S."/>
            <person name="Giovannoni S.J."/>
            <person name="Cho J.C."/>
        </authorList>
    </citation>
    <scope>NUCLEOTIDE SEQUENCE [LARGE SCALE GENOMIC DNA]</scope>
    <source>
        <strain evidence="12 13">HTCC2143</strain>
    </source>
</reference>
<keyword evidence="4 8" id="KW-0566">Pantothenate biosynthesis</keyword>
<dbReference type="GO" id="GO:0003864">
    <property type="term" value="F:3-methyl-2-oxobutanoate hydroxymethyltransferase activity"/>
    <property type="evidence" value="ECO:0007669"/>
    <property type="project" value="UniProtKB-UniRule"/>
</dbReference>
<comment type="caution">
    <text evidence="12">The sequence shown here is derived from an EMBL/GenBank/DDBJ whole genome shotgun (WGS) entry which is preliminary data.</text>
</comment>
<feature type="binding site" evidence="8 10">
    <location>
        <begin position="45"/>
        <end position="46"/>
    </location>
    <ligand>
        <name>3-methyl-2-oxobutanoate</name>
        <dbReference type="ChEBI" id="CHEBI:11851"/>
    </ligand>
</feature>
<evidence type="ECO:0000256" key="10">
    <source>
        <dbReference type="PIRSR" id="PIRSR000388-2"/>
    </source>
</evidence>
<dbReference type="UniPathway" id="UPA00028">
    <property type="reaction ID" value="UER00003"/>
</dbReference>
<dbReference type="Gene3D" id="3.20.20.60">
    <property type="entry name" value="Phosphoenolpyruvate-binding domains"/>
    <property type="match status" value="1"/>
</dbReference>
<dbReference type="FunFam" id="3.20.20.60:FF:000003">
    <property type="entry name" value="3-methyl-2-oxobutanoate hydroxymethyltransferase"/>
    <property type="match status" value="1"/>
</dbReference>
<evidence type="ECO:0000313" key="12">
    <source>
        <dbReference type="EMBL" id="EAW29836.1"/>
    </source>
</evidence>
<dbReference type="OrthoDB" id="9781789at2"/>
<dbReference type="PANTHER" id="PTHR20881:SF0">
    <property type="entry name" value="3-METHYL-2-OXOBUTANOATE HYDROXYMETHYLTRANSFERASE"/>
    <property type="match status" value="1"/>
</dbReference>
<feature type="binding site" evidence="8 11">
    <location>
        <position position="84"/>
    </location>
    <ligand>
        <name>Mg(2+)</name>
        <dbReference type="ChEBI" id="CHEBI:18420"/>
    </ligand>
</feature>
<evidence type="ECO:0000256" key="9">
    <source>
        <dbReference type="PIRSR" id="PIRSR000388-1"/>
    </source>
</evidence>
<comment type="pathway">
    <text evidence="1 8">Cofactor biosynthesis; (R)-pantothenate biosynthesis; (R)-pantoate from 3-methyl-2-oxobutanoate: step 1/2.</text>
</comment>
<dbReference type="EC" id="2.1.2.11" evidence="8"/>